<name>A0ABT3H2J4_9RHOB</name>
<keyword evidence="3" id="KW-1185">Reference proteome</keyword>
<gene>
    <name evidence="2" type="ORF">OKW52_17650</name>
</gene>
<evidence type="ECO:0000313" key="3">
    <source>
        <dbReference type="Proteomes" id="UP001208938"/>
    </source>
</evidence>
<sequence length="189" mass="19887">MTGKWSTSTGARAEISTIVNVNERLPIEDGVPVIVEINPQADALRFMSGTVNQRVDLTSGAVEMDGPLSFDPQGEHNTQTPMVVGSAYLNSVGRPTETAMYNIDTEMSALLMQSPPNDGTNVVIGMLGEQLSGPVGFDIASSAEGENTAWLAANGALNVVDLETGAVTQSWELQGVDGEIRDLAIVPTP</sequence>
<dbReference type="Proteomes" id="UP001208938">
    <property type="component" value="Unassembled WGS sequence"/>
</dbReference>
<feature type="domain" description="DUF4394" evidence="1">
    <location>
        <begin position="9"/>
        <end position="184"/>
    </location>
</feature>
<dbReference type="Pfam" id="PF14339">
    <property type="entry name" value="DUF4394"/>
    <property type="match status" value="1"/>
</dbReference>
<accession>A0ABT3H2J4</accession>
<evidence type="ECO:0000313" key="2">
    <source>
        <dbReference type="EMBL" id="MCW1934028.1"/>
    </source>
</evidence>
<comment type="caution">
    <text evidence="2">The sequence shown here is derived from an EMBL/GenBank/DDBJ whole genome shotgun (WGS) entry which is preliminary data.</text>
</comment>
<proteinExistence type="predicted"/>
<organism evidence="2 3">
    <name type="scientific">Pararhodobacter zhoushanensis</name>
    <dbReference type="NCBI Taxonomy" id="2479545"/>
    <lineage>
        <taxon>Bacteria</taxon>
        <taxon>Pseudomonadati</taxon>
        <taxon>Pseudomonadota</taxon>
        <taxon>Alphaproteobacteria</taxon>
        <taxon>Rhodobacterales</taxon>
        <taxon>Paracoccaceae</taxon>
        <taxon>Pararhodobacter</taxon>
    </lineage>
</organism>
<protein>
    <submittedName>
        <fullName evidence="2">DUF4394 domain-containing protein</fullName>
    </submittedName>
</protein>
<dbReference type="RefSeq" id="WP_264506860.1">
    <property type="nucleotide sequence ID" value="NZ_JAPDFL010000001.1"/>
</dbReference>
<dbReference type="InterPro" id="IPR025507">
    <property type="entry name" value="DUF4394"/>
</dbReference>
<dbReference type="EMBL" id="JAPDFL010000001">
    <property type="protein sequence ID" value="MCW1934028.1"/>
    <property type="molecule type" value="Genomic_DNA"/>
</dbReference>
<evidence type="ECO:0000259" key="1">
    <source>
        <dbReference type="Pfam" id="PF14339"/>
    </source>
</evidence>
<reference evidence="2 3" key="1">
    <citation type="submission" date="2022-10" db="EMBL/GenBank/DDBJ databases">
        <title>Pararhodobacter sp. nov., isolated from marine algae.</title>
        <authorList>
            <person name="Choi B.J."/>
            <person name="Kim J.M."/>
            <person name="Lee J.K."/>
            <person name="Choi D.G."/>
            <person name="Jeon C.O."/>
        </authorList>
    </citation>
    <scope>NUCLEOTIDE SEQUENCE [LARGE SCALE GENOMIC DNA]</scope>
    <source>
        <strain evidence="2 3">ZQ420</strain>
    </source>
</reference>